<comment type="caution">
    <text evidence="2">The sequence shown here is derived from an EMBL/GenBank/DDBJ whole genome shotgun (WGS) entry which is preliminary data.</text>
</comment>
<feature type="transmembrane region" description="Helical" evidence="1">
    <location>
        <begin position="56"/>
        <end position="75"/>
    </location>
</feature>
<evidence type="ECO:0000256" key="1">
    <source>
        <dbReference type="SAM" id="Phobius"/>
    </source>
</evidence>
<dbReference type="EMBL" id="CAJVPS010002118">
    <property type="protein sequence ID" value="CAG8560569.1"/>
    <property type="molecule type" value="Genomic_DNA"/>
</dbReference>
<gene>
    <name evidence="2" type="ORF">ALEPTO_LOCUS6331</name>
</gene>
<sequence length="133" mass="14758">MNRPPRPPRRPQPQPGNLNMTNLAQVMINGTISIFDQSLTSDINANNTTRVLMDSYPFVATVLPAFAVAAVIVNNKMNRPPRPPRRPQPQPGNLNMTNLAQVMINGTISIFDQSLTSDINANNTTRVLMDSYR</sequence>
<keyword evidence="3" id="KW-1185">Reference proteome</keyword>
<keyword evidence="1" id="KW-1133">Transmembrane helix</keyword>
<accession>A0A9N9BE32</accession>
<proteinExistence type="predicted"/>
<protein>
    <submittedName>
        <fullName evidence="2">11908_t:CDS:1</fullName>
    </submittedName>
</protein>
<name>A0A9N9BE32_9GLOM</name>
<keyword evidence="1" id="KW-0812">Transmembrane</keyword>
<reference evidence="2" key="1">
    <citation type="submission" date="2021-06" db="EMBL/GenBank/DDBJ databases">
        <authorList>
            <person name="Kallberg Y."/>
            <person name="Tangrot J."/>
            <person name="Rosling A."/>
        </authorList>
    </citation>
    <scope>NUCLEOTIDE SEQUENCE</scope>
    <source>
        <strain evidence="2">FL130A</strain>
    </source>
</reference>
<evidence type="ECO:0000313" key="2">
    <source>
        <dbReference type="EMBL" id="CAG8560569.1"/>
    </source>
</evidence>
<dbReference type="Proteomes" id="UP000789508">
    <property type="component" value="Unassembled WGS sequence"/>
</dbReference>
<evidence type="ECO:0000313" key="3">
    <source>
        <dbReference type="Proteomes" id="UP000789508"/>
    </source>
</evidence>
<organism evidence="2 3">
    <name type="scientific">Ambispora leptoticha</name>
    <dbReference type="NCBI Taxonomy" id="144679"/>
    <lineage>
        <taxon>Eukaryota</taxon>
        <taxon>Fungi</taxon>
        <taxon>Fungi incertae sedis</taxon>
        <taxon>Mucoromycota</taxon>
        <taxon>Glomeromycotina</taxon>
        <taxon>Glomeromycetes</taxon>
        <taxon>Archaeosporales</taxon>
        <taxon>Ambisporaceae</taxon>
        <taxon>Ambispora</taxon>
    </lineage>
</organism>
<dbReference type="AlphaFoldDB" id="A0A9N9BE32"/>
<keyword evidence="1" id="KW-0472">Membrane</keyword>